<sequence>MKCSLCKAIKPDGKE</sequence>
<dbReference type="EMBL" id="DSMG01000163">
    <property type="protein sequence ID" value="HDX32869.1"/>
    <property type="molecule type" value="Genomic_DNA"/>
</dbReference>
<reference evidence="1" key="1">
    <citation type="journal article" date="2020" name="mSystems">
        <title>Genome- and Community-Level Interaction Insights into Carbon Utilization and Element Cycling Functions of Hydrothermarchaeota in Hydrothermal Sediment.</title>
        <authorList>
            <person name="Zhou Z."/>
            <person name="Liu Y."/>
            <person name="Xu W."/>
            <person name="Pan J."/>
            <person name="Luo Z.H."/>
            <person name="Li M."/>
        </authorList>
    </citation>
    <scope>NUCLEOTIDE SEQUENCE [LARGE SCALE GENOMIC DNA]</scope>
    <source>
        <strain evidence="1">SpSt-289</strain>
    </source>
</reference>
<comment type="caution">
    <text evidence="1">The sequence shown here is derived from an EMBL/GenBank/DDBJ whole genome shotgun (WGS) entry which is preliminary data.</text>
</comment>
<proteinExistence type="predicted"/>
<organism evidence="1">
    <name type="scientific">Caldilinea aerophila</name>
    <dbReference type="NCBI Taxonomy" id="133453"/>
    <lineage>
        <taxon>Bacteria</taxon>
        <taxon>Bacillati</taxon>
        <taxon>Chloroflexota</taxon>
        <taxon>Caldilineae</taxon>
        <taxon>Caldilineales</taxon>
        <taxon>Caldilineaceae</taxon>
        <taxon>Caldilinea</taxon>
    </lineage>
</organism>
<gene>
    <name evidence="1" type="ORF">ENQ20_15480</name>
</gene>
<accession>A0A7C1K135</accession>
<evidence type="ECO:0000313" key="1">
    <source>
        <dbReference type="EMBL" id="HDX32869.1"/>
    </source>
</evidence>
<protein>
    <submittedName>
        <fullName evidence="1">Uncharacterized protein</fullName>
    </submittedName>
</protein>
<name>A0A7C1K135_9CHLR</name>